<sequence>MSFIEKYVVEPLRYAFSDGWKLLIGILLLVFNNIITIFLYLMFIETSPYISIVISLINFFVSIVILGYYIGVIKNTLKGLDILPDWSNLGEIVKDGILYIFALIILYTLAFLPAILILKVGSSLTIGGDVSFSSSYYSNLSTIFASIFLLLTVVLSYVVMAVTVLWVYTPLATVNFAKKGFSGFFEIRDILKKKISLDYIVILVLYSIIYWIIGLLLGIFGIIPIIGTAISLVYFYMFYFIFSIVFFRAVSKYYLKKERGE</sequence>
<reference evidence="2" key="1">
    <citation type="journal article" date="2020" name="ISME J.">
        <title>Gammaproteobacteria mediating utilization of methyl-, sulfur- and petroleum organic compounds in deep ocean hydrothermal plumes.</title>
        <authorList>
            <person name="Zhou Z."/>
            <person name="Liu Y."/>
            <person name="Pan J."/>
            <person name="Cron B.R."/>
            <person name="Toner B.M."/>
            <person name="Anantharaman K."/>
            <person name="Breier J.A."/>
            <person name="Dick G.J."/>
            <person name="Li M."/>
        </authorList>
    </citation>
    <scope>NUCLEOTIDE SEQUENCE</scope>
    <source>
        <strain evidence="2">SZUA-1471</strain>
    </source>
</reference>
<dbReference type="Pfam" id="PF13197">
    <property type="entry name" value="DUF4013"/>
    <property type="match status" value="1"/>
</dbReference>
<organism evidence="2 3">
    <name type="scientific">Methanothermococcus okinawensis</name>
    <dbReference type="NCBI Taxonomy" id="155863"/>
    <lineage>
        <taxon>Archaea</taxon>
        <taxon>Methanobacteriati</taxon>
        <taxon>Methanobacteriota</taxon>
        <taxon>Methanomada group</taxon>
        <taxon>Methanococci</taxon>
        <taxon>Methanococcales</taxon>
        <taxon>Methanococcaceae</taxon>
        <taxon>Methanothermococcus</taxon>
    </lineage>
</organism>
<feature type="transmembrane region" description="Helical" evidence="1">
    <location>
        <begin position="97"/>
        <end position="120"/>
    </location>
</feature>
<dbReference type="Proteomes" id="UP000618343">
    <property type="component" value="Unassembled WGS sequence"/>
</dbReference>
<name>A0A832ZJU7_9EURY</name>
<dbReference type="EMBL" id="DQUO01000002">
    <property type="protein sequence ID" value="HIP90761.1"/>
    <property type="molecule type" value="Genomic_DNA"/>
</dbReference>
<feature type="transmembrane region" description="Helical" evidence="1">
    <location>
        <begin position="140"/>
        <end position="168"/>
    </location>
</feature>
<feature type="transmembrane region" description="Helical" evidence="1">
    <location>
        <begin position="49"/>
        <end position="70"/>
    </location>
</feature>
<protein>
    <submittedName>
        <fullName evidence="2">DUF4013 domain-containing protein</fullName>
    </submittedName>
</protein>
<proteinExistence type="predicted"/>
<keyword evidence="1" id="KW-1133">Transmembrane helix</keyword>
<evidence type="ECO:0000313" key="3">
    <source>
        <dbReference type="Proteomes" id="UP000618343"/>
    </source>
</evidence>
<evidence type="ECO:0000313" key="2">
    <source>
        <dbReference type="EMBL" id="HIP90761.1"/>
    </source>
</evidence>
<keyword evidence="1" id="KW-0472">Membrane</keyword>
<accession>A0A832ZJU7</accession>
<gene>
    <name evidence="2" type="ORF">EYH21_00445</name>
</gene>
<feature type="transmembrane region" description="Helical" evidence="1">
    <location>
        <begin position="232"/>
        <end position="250"/>
    </location>
</feature>
<comment type="caution">
    <text evidence="2">The sequence shown here is derived from an EMBL/GenBank/DDBJ whole genome shotgun (WGS) entry which is preliminary data.</text>
</comment>
<feature type="transmembrane region" description="Helical" evidence="1">
    <location>
        <begin position="199"/>
        <end position="226"/>
    </location>
</feature>
<dbReference type="InterPro" id="IPR025098">
    <property type="entry name" value="DUF4013"/>
</dbReference>
<dbReference type="AlphaFoldDB" id="A0A832ZJU7"/>
<evidence type="ECO:0000256" key="1">
    <source>
        <dbReference type="SAM" id="Phobius"/>
    </source>
</evidence>
<feature type="transmembrane region" description="Helical" evidence="1">
    <location>
        <begin position="20"/>
        <end position="43"/>
    </location>
</feature>
<keyword evidence="1" id="KW-0812">Transmembrane</keyword>